<dbReference type="InterPro" id="IPR052757">
    <property type="entry name" value="Ribosomal_protein_S1"/>
</dbReference>
<proteinExistence type="predicted"/>
<dbReference type="PROSITE" id="PS50126">
    <property type="entry name" value="S1"/>
    <property type="match status" value="2"/>
</dbReference>
<dbReference type="InterPro" id="IPR012340">
    <property type="entry name" value="NA-bd_OB-fold"/>
</dbReference>
<dbReference type="InterPro" id="IPR003029">
    <property type="entry name" value="S1_domain"/>
</dbReference>
<protein>
    <recommendedName>
        <fullName evidence="1">S1 motif domain-containing protein</fullName>
    </recommendedName>
</protein>
<dbReference type="Pfam" id="PF00575">
    <property type="entry name" value="S1"/>
    <property type="match status" value="2"/>
</dbReference>
<dbReference type="EMBL" id="JALJOU010000028">
    <property type="protein sequence ID" value="KAK9835401.1"/>
    <property type="molecule type" value="Genomic_DNA"/>
</dbReference>
<name>A0AAW1RPU9_9CHLO</name>
<dbReference type="SUPFAM" id="SSF50249">
    <property type="entry name" value="Nucleic acid-binding proteins"/>
    <property type="match status" value="2"/>
</dbReference>
<reference evidence="2 3" key="1">
    <citation type="journal article" date="2024" name="Nat. Commun.">
        <title>Phylogenomics reveals the evolutionary origins of lichenization in chlorophyte algae.</title>
        <authorList>
            <person name="Puginier C."/>
            <person name="Libourel C."/>
            <person name="Otte J."/>
            <person name="Skaloud P."/>
            <person name="Haon M."/>
            <person name="Grisel S."/>
            <person name="Petersen M."/>
            <person name="Berrin J.G."/>
            <person name="Delaux P.M."/>
            <person name="Dal Grande F."/>
            <person name="Keller J."/>
        </authorList>
    </citation>
    <scope>NUCLEOTIDE SEQUENCE [LARGE SCALE GENOMIC DNA]</scope>
    <source>
        <strain evidence="2 3">SAG 245.80</strain>
    </source>
</reference>
<keyword evidence="3" id="KW-1185">Reference proteome</keyword>
<dbReference type="PANTHER" id="PTHR47559">
    <property type="entry name" value="OS03G0844900 PROTEIN"/>
    <property type="match status" value="1"/>
</dbReference>
<organism evidence="2 3">
    <name type="scientific">Elliptochloris bilobata</name>
    <dbReference type="NCBI Taxonomy" id="381761"/>
    <lineage>
        <taxon>Eukaryota</taxon>
        <taxon>Viridiplantae</taxon>
        <taxon>Chlorophyta</taxon>
        <taxon>core chlorophytes</taxon>
        <taxon>Trebouxiophyceae</taxon>
        <taxon>Trebouxiophyceae incertae sedis</taxon>
        <taxon>Elliptochloris clade</taxon>
        <taxon>Elliptochloris</taxon>
    </lineage>
</organism>
<dbReference type="GO" id="GO:0003676">
    <property type="term" value="F:nucleic acid binding"/>
    <property type="evidence" value="ECO:0007669"/>
    <property type="project" value="InterPro"/>
</dbReference>
<evidence type="ECO:0000313" key="3">
    <source>
        <dbReference type="Proteomes" id="UP001445335"/>
    </source>
</evidence>
<dbReference type="PANTHER" id="PTHR47559:SF1">
    <property type="entry name" value="OS03G0844900 PROTEIN"/>
    <property type="match status" value="1"/>
</dbReference>
<evidence type="ECO:0000313" key="2">
    <source>
        <dbReference type="EMBL" id="KAK9835401.1"/>
    </source>
</evidence>
<evidence type="ECO:0000259" key="1">
    <source>
        <dbReference type="PROSITE" id="PS50126"/>
    </source>
</evidence>
<accession>A0AAW1RPU9</accession>
<dbReference type="SMART" id="SM00316">
    <property type="entry name" value="S1"/>
    <property type="match status" value="2"/>
</dbReference>
<gene>
    <name evidence="2" type="ORF">WJX81_007126</name>
</gene>
<sequence length="304" mass="32123">MPPEWEEALQLQQDGTTYRTVIRSVNKGGAVVDVGPLRGFVPLSKMDPARLPRNAQNGGNGAGAGCNGLAPKDLAHLVGKPIAAKIIQVNVLEGKLVLSERAAMMEAVAAALNPGDVVEGVVTRLADYGAFVSLRSPDGELHGVEGLIHISELSWSMVLTPDAVVQPGSLVRCKVKRVDREKSQIQLSLKDMEGDPLRETLDGLLSADAPAPAAASAPLPAAIEAVCQALAEEPGITDVGLGRQVEEKRAVSQDLELWMGREGVEGGYNLLARAGRLVQEILVSTSLGADDMKATIQRVLRKLV</sequence>
<dbReference type="Gene3D" id="2.40.50.140">
    <property type="entry name" value="Nucleic acid-binding proteins"/>
    <property type="match status" value="2"/>
</dbReference>
<feature type="domain" description="S1 motif" evidence="1">
    <location>
        <begin position="115"/>
        <end position="190"/>
    </location>
</feature>
<dbReference type="Proteomes" id="UP001445335">
    <property type="component" value="Unassembled WGS sequence"/>
</dbReference>
<dbReference type="AlphaFoldDB" id="A0AAW1RPU9"/>
<comment type="caution">
    <text evidence="2">The sequence shown here is derived from an EMBL/GenBank/DDBJ whole genome shotgun (WGS) entry which is preliminary data.</text>
</comment>
<feature type="domain" description="S1 motif" evidence="1">
    <location>
        <begin position="15"/>
        <end position="101"/>
    </location>
</feature>